<gene>
    <name evidence="6" type="ORF">DES53_1235</name>
</gene>
<dbReference type="Pfam" id="PF01613">
    <property type="entry name" value="Flavin_Reduct"/>
    <property type="match status" value="1"/>
</dbReference>
<dbReference type="Gene3D" id="2.30.110.10">
    <property type="entry name" value="Electron Transport, Fmn-binding Protein, Chain A"/>
    <property type="match status" value="1"/>
</dbReference>
<comment type="similarity">
    <text evidence="4">Belongs to the flavoredoxin family.</text>
</comment>
<evidence type="ECO:0000259" key="5">
    <source>
        <dbReference type="SMART" id="SM00903"/>
    </source>
</evidence>
<sequence length="214" mass="22764">MAAAPDSATHLAIDPSAPGAEMDPYDVLIHAVAPRPIAFVSTLSSDGRPNLAPFSFFMAGGANPPSICFSPNTKDDGTPKDTLRNIQETGEFVVHIVNHSMGPGMSATSKPLPHGESEWPLSGFTQMPSLKVKPPRVAEAPFALECRLHQIVPHGSGGDAANYIIGEVVMFHVASELVSDGSIDTTKVDYLARLGGAWYLRATPDSLFTMKRPV</sequence>
<dbReference type="PANTHER" id="PTHR33798:SF5">
    <property type="entry name" value="FLAVIN REDUCTASE LIKE DOMAIN-CONTAINING PROTEIN"/>
    <property type="match status" value="1"/>
</dbReference>
<evidence type="ECO:0000313" key="6">
    <source>
        <dbReference type="EMBL" id="RBP35309.1"/>
    </source>
</evidence>
<dbReference type="EMBL" id="QNRR01000023">
    <property type="protein sequence ID" value="RBP35309.1"/>
    <property type="molecule type" value="Genomic_DNA"/>
</dbReference>
<dbReference type="RefSeq" id="WP_245958310.1">
    <property type="nucleotide sequence ID" value="NZ_QNRR01000023.1"/>
</dbReference>
<feature type="domain" description="Flavin reductase like" evidence="5">
    <location>
        <begin position="32"/>
        <end position="185"/>
    </location>
</feature>
<evidence type="ECO:0000256" key="4">
    <source>
        <dbReference type="ARBA" id="ARBA00038054"/>
    </source>
</evidence>
<dbReference type="Proteomes" id="UP000253426">
    <property type="component" value="Unassembled WGS sequence"/>
</dbReference>
<organism evidence="6 7">
    <name type="scientific">Roseimicrobium gellanilyticum</name>
    <dbReference type="NCBI Taxonomy" id="748857"/>
    <lineage>
        <taxon>Bacteria</taxon>
        <taxon>Pseudomonadati</taxon>
        <taxon>Verrucomicrobiota</taxon>
        <taxon>Verrucomicrobiia</taxon>
        <taxon>Verrucomicrobiales</taxon>
        <taxon>Verrucomicrobiaceae</taxon>
        <taxon>Roseimicrobium</taxon>
    </lineage>
</organism>
<protein>
    <submittedName>
        <fullName evidence="6">Flavin reductase (DIM6/NTAB) family NADH-FMN oxidoreductase RutF</fullName>
    </submittedName>
</protein>
<evidence type="ECO:0000256" key="1">
    <source>
        <dbReference type="ARBA" id="ARBA00001917"/>
    </source>
</evidence>
<dbReference type="PANTHER" id="PTHR33798">
    <property type="entry name" value="FLAVOPROTEIN OXYGENASE"/>
    <property type="match status" value="1"/>
</dbReference>
<comment type="cofactor">
    <cofactor evidence="1">
        <name>FMN</name>
        <dbReference type="ChEBI" id="CHEBI:58210"/>
    </cofactor>
</comment>
<keyword evidence="7" id="KW-1185">Reference proteome</keyword>
<dbReference type="InterPro" id="IPR002563">
    <property type="entry name" value="Flavin_Rdtase-like_dom"/>
</dbReference>
<dbReference type="GO" id="GO:0010181">
    <property type="term" value="F:FMN binding"/>
    <property type="evidence" value="ECO:0007669"/>
    <property type="project" value="InterPro"/>
</dbReference>
<dbReference type="AlphaFoldDB" id="A0A366H245"/>
<reference evidence="6 7" key="1">
    <citation type="submission" date="2018-06" db="EMBL/GenBank/DDBJ databases">
        <title>Genomic Encyclopedia of Type Strains, Phase IV (KMG-IV): sequencing the most valuable type-strain genomes for metagenomic binning, comparative biology and taxonomic classification.</title>
        <authorList>
            <person name="Goeker M."/>
        </authorList>
    </citation>
    <scope>NUCLEOTIDE SEQUENCE [LARGE SCALE GENOMIC DNA]</scope>
    <source>
        <strain evidence="6 7">DSM 25532</strain>
    </source>
</reference>
<comment type="caution">
    <text evidence="6">The sequence shown here is derived from an EMBL/GenBank/DDBJ whole genome shotgun (WGS) entry which is preliminary data.</text>
</comment>
<keyword evidence="2" id="KW-0285">Flavoprotein</keyword>
<evidence type="ECO:0000256" key="3">
    <source>
        <dbReference type="ARBA" id="ARBA00022643"/>
    </source>
</evidence>
<dbReference type="GO" id="GO:0016646">
    <property type="term" value="F:oxidoreductase activity, acting on the CH-NH group of donors, NAD or NADP as acceptor"/>
    <property type="evidence" value="ECO:0007669"/>
    <property type="project" value="UniProtKB-ARBA"/>
</dbReference>
<proteinExistence type="inferred from homology"/>
<dbReference type="SUPFAM" id="SSF50475">
    <property type="entry name" value="FMN-binding split barrel"/>
    <property type="match status" value="1"/>
</dbReference>
<dbReference type="InterPro" id="IPR012349">
    <property type="entry name" value="Split_barrel_FMN-bd"/>
</dbReference>
<evidence type="ECO:0000256" key="2">
    <source>
        <dbReference type="ARBA" id="ARBA00022630"/>
    </source>
</evidence>
<keyword evidence="3" id="KW-0288">FMN</keyword>
<dbReference type="SMART" id="SM00903">
    <property type="entry name" value="Flavin_Reduct"/>
    <property type="match status" value="1"/>
</dbReference>
<name>A0A366H245_9BACT</name>
<evidence type="ECO:0000313" key="7">
    <source>
        <dbReference type="Proteomes" id="UP000253426"/>
    </source>
</evidence>
<accession>A0A366H245</accession>